<dbReference type="Proteomes" id="UP000694864">
    <property type="component" value="Chromosome 6"/>
</dbReference>
<keyword evidence="3" id="KW-1185">Reference proteome</keyword>
<dbReference type="RefSeq" id="XP_019101837.1">
    <property type="nucleotide sequence ID" value="XM_019246292.1"/>
</dbReference>
<reference evidence="4" key="2">
    <citation type="submission" date="2025-08" db="UniProtKB">
        <authorList>
            <consortium name="RefSeq"/>
        </authorList>
    </citation>
    <scope>IDENTIFICATION</scope>
    <source>
        <tissue evidence="4">Leaf</tissue>
    </source>
</reference>
<protein>
    <submittedName>
        <fullName evidence="4">Uncharacterized protein LOC109133296</fullName>
    </submittedName>
</protein>
<evidence type="ECO:0000256" key="1">
    <source>
        <dbReference type="ARBA" id="ARBA00023268"/>
    </source>
</evidence>
<name>A0ABM1RS49_CAMSA</name>
<dbReference type="InterPro" id="IPR043502">
    <property type="entry name" value="DNA/RNA_pol_sf"/>
</dbReference>
<gene>
    <name evidence="4" type="primary">LOC109133296</name>
</gene>
<dbReference type="PANTHER" id="PTHR37984">
    <property type="entry name" value="PROTEIN CBG26694"/>
    <property type="match status" value="1"/>
</dbReference>
<dbReference type="InterPro" id="IPR050951">
    <property type="entry name" value="Retrovirus_Pol_polyprotein"/>
</dbReference>
<organism evidence="3 4">
    <name type="scientific">Camelina sativa</name>
    <name type="common">False flax</name>
    <name type="synonym">Myagrum sativum</name>
    <dbReference type="NCBI Taxonomy" id="90675"/>
    <lineage>
        <taxon>Eukaryota</taxon>
        <taxon>Viridiplantae</taxon>
        <taxon>Streptophyta</taxon>
        <taxon>Embryophyta</taxon>
        <taxon>Tracheophyta</taxon>
        <taxon>Spermatophyta</taxon>
        <taxon>Magnoliopsida</taxon>
        <taxon>eudicotyledons</taxon>
        <taxon>Gunneridae</taxon>
        <taxon>Pentapetalae</taxon>
        <taxon>rosids</taxon>
        <taxon>malvids</taxon>
        <taxon>Brassicales</taxon>
        <taxon>Brassicaceae</taxon>
        <taxon>Camelineae</taxon>
        <taxon>Camelina</taxon>
    </lineage>
</organism>
<dbReference type="PANTHER" id="PTHR37984:SF5">
    <property type="entry name" value="PROTEIN NYNRIN-LIKE"/>
    <property type="match status" value="1"/>
</dbReference>
<feature type="domain" description="Reverse transcriptase/retrotransposon-derived protein RNase H-like" evidence="2">
    <location>
        <begin position="90"/>
        <end position="175"/>
    </location>
</feature>
<evidence type="ECO:0000313" key="3">
    <source>
        <dbReference type="Proteomes" id="UP000694864"/>
    </source>
</evidence>
<evidence type="ECO:0000259" key="2">
    <source>
        <dbReference type="Pfam" id="PF17919"/>
    </source>
</evidence>
<dbReference type="InterPro" id="IPR043128">
    <property type="entry name" value="Rev_trsase/Diguanyl_cyclase"/>
</dbReference>
<accession>A0ABM1RS49</accession>
<proteinExistence type="predicted"/>
<evidence type="ECO:0000313" key="4">
    <source>
        <dbReference type="RefSeq" id="XP_019101837.1"/>
    </source>
</evidence>
<dbReference type="InterPro" id="IPR041577">
    <property type="entry name" value="RT_RNaseH_2"/>
</dbReference>
<dbReference type="GeneID" id="109133296"/>
<keyword evidence="1" id="KW-0511">Multifunctional enzyme</keyword>
<sequence length="232" mass="27393">MREQKLYAKLRKCSFWQKEMVFLGNIVSAEGFSLDPEKIQDITDWLRKHNAKEIMSFFGLAGNYMRFVTRFTSKVCPMTKLTGKDVPFVWPRECEDGFASLKEMLTTTAMLTLPEQTEPIMVYIEATRVGLRCVLMHHGKVIAYALWQLQKHEDKYPTHDFEMDVVVFTMKIWRQRQGMELVAEYDMEIIAYYPQTDWQSERTIQNLKDLLRMCLLDWGGHWAEHISLVEFA</sequence>
<reference evidence="3" key="1">
    <citation type="journal article" date="2014" name="Nat. Commun.">
        <title>The emerging biofuel crop Camelina sativa retains a highly undifferentiated hexaploid genome structure.</title>
        <authorList>
            <person name="Kagale S."/>
            <person name="Koh C."/>
            <person name="Nixon J."/>
            <person name="Bollina V."/>
            <person name="Clarke W.E."/>
            <person name="Tuteja R."/>
            <person name="Spillane C."/>
            <person name="Robinson S.J."/>
            <person name="Links M.G."/>
            <person name="Clarke C."/>
            <person name="Higgins E.E."/>
            <person name="Huebert T."/>
            <person name="Sharpe A.G."/>
            <person name="Parkin I.A."/>
        </authorList>
    </citation>
    <scope>NUCLEOTIDE SEQUENCE [LARGE SCALE GENOMIC DNA]</scope>
    <source>
        <strain evidence="3">cv. DH55</strain>
    </source>
</reference>
<dbReference type="Gene3D" id="3.30.70.270">
    <property type="match status" value="2"/>
</dbReference>
<dbReference type="Pfam" id="PF17919">
    <property type="entry name" value="RT_RNaseH_2"/>
    <property type="match status" value="1"/>
</dbReference>
<dbReference type="SUPFAM" id="SSF56672">
    <property type="entry name" value="DNA/RNA polymerases"/>
    <property type="match status" value="1"/>
</dbReference>